<evidence type="ECO:0000313" key="10">
    <source>
        <dbReference type="Proteomes" id="UP001150569"/>
    </source>
</evidence>
<reference evidence="9" key="1">
    <citation type="submission" date="2022-07" db="EMBL/GenBank/DDBJ databases">
        <title>Phylogenomic reconstructions and comparative analyses of Kickxellomycotina fungi.</title>
        <authorList>
            <person name="Reynolds N.K."/>
            <person name="Stajich J.E."/>
            <person name="Barry K."/>
            <person name="Grigoriev I.V."/>
            <person name="Crous P."/>
            <person name="Smith M.E."/>
        </authorList>
    </citation>
    <scope>NUCLEOTIDE SEQUENCE</scope>
    <source>
        <strain evidence="9">RSA 861</strain>
    </source>
</reference>
<dbReference type="InterPro" id="IPR051931">
    <property type="entry name" value="PAK3-like"/>
</dbReference>
<feature type="region of interest" description="Disordered" evidence="6">
    <location>
        <begin position="183"/>
        <end position="233"/>
    </location>
</feature>
<comment type="similarity">
    <text evidence="1">Belongs to the protein kinase superfamily. STE Ser/Thr protein kinase family. STE20 subfamily.</text>
</comment>
<dbReference type="Pfam" id="PF00786">
    <property type="entry name" value="PBD"/>
    <property type="match status" value="2"/>
</dbReference>
<dbReference type="PROSITE" id="PS50011">
    <property type="entry name" value="PROTEIN_KINASE_DOM"/>
    <property type="match status" value="1"/>
</dbReference>
<name>A0A9W8A381_9FUNG</name>
<dbReference type="Pfam" id="PF00069">
    <property type="entry name" value="Pkinase"/>
    <property type="match status" value="1"/>
</dbReference>
<dbReference type="Proteomes" id="UP001150569">
    <property type="component" value="Unassembled WGS sequence"/>
</dbReference>
<feature type="compositionally biased region" description="Basic and acidic residues" evidence="6">
    <location>
        <begin position="197"/>
        <end position="214"/>
    </location>
</feature>
<evidence type="ECO:0000259" key="7">
    <source>
        <dbReference type="PROSITE" id="PS50011"/>
    </source>
</evidence>
<comment type="catalytic activity">
    <reaction evidence="4">
        <text>L-threonyl-[protein] + ATP = O-phospho-L-threonyl-[protein] + ADP + H(+)</text>
        <dbReference type="Rhea" id="RHEA:46608"/>
        <dbReference type="Rhea" id="RHEA-COMP:11060"/>
        <dbReference type="Rhea" id="RHEA-COMP:11605"/>
        <dbReference type="ChEBI" id="CHEBI:15378"/>
        <dbReference type="ChEBI" id="CHEBI:30013"/>
        <dbReference type="ChEBI" id="CHEBI:30616"/>
        <dbReference type="ChEBI" id="CHEBI:61977"/>
        <dbReference type="ChEBI" id="CHEBI:456216"/>
        <dbReference type="EC" id="2.7.11.1"/>
    </reaction>
</comment>
<feature type="compositionally biased region" description="Basic and acidic residues" evidence="6">
    <location>
        <begin position="40"/>
        <end position="55"/>
    </location>
</feature>
<dbReference type="EMBL" id="JANBPT010000454">
    <property type="protein sequence ID" value="KAJ1920087.1"/>
    <property type="molecule type" value="Genomic_DNA"/>
</dbReference>
<organism evidence="9 10">
    <name type="scientific">Tieghemiomyces parasiticus</name>
    <dbReference type="NCBI Taxonomy" id="78921"/>
    <lineage>
        <taxon>Eukaryota</taxon>
        <taxon>Fungi</taxon>
        <taxon>Fungi incertae sedis</taxon>
        <taxon>Zoopagomycota</taxon>
        <taxon>Kickxellomycotina</taxon>
        <taxon>Dimargaritomycetes</taxon>
        <taxon>Dimargaritales</taxon>
        <taxon>Dimargaritaceae</taxon>
        <taxon>Tieghemiomyces</taxon>
    </lineage>
</organism>
<dbReference type="GO" id="GO:0005524">
    <property type="term" value="F:ATP binding"/>
    <property type="evidence" value="ECO:0007669"/>
    <property type="project" value="UniProtKB-KW"/>
</dbReference>
<dbReference type="Gene3D" id="3.90.810.10">
    <property type="entry name" value="CRIB domain"/>
    <property type="match status" value="2"/>
</dbReference>
<keyword evidence="3" id="KW-0067">ATP-binding</keyword>
<feature type="region of interest" description="Disordered" evidence="6">
    <location>
        <begin position="1"/>
        <end position="69"/>
    </location>
</feature>
<dbReference type="SMART" id="SM00285">
    <property type="entry name" value="PBD"/>
    <property type="match status" value="2"/>
</dbReference>
<feature type="domain" description="Protein kinase" evidence="7">
    <location>
        <begin position="416"/>
        <end position="669"/>
    </location>
</feature>
<feature type="domain" description="CRIB" evidence="8">
    <location>
        <begin position="141"/>
        <end position="154"/>
    </location>
</feature>
<evidence type="ECO:0000256" key="1">
    <source>
        <dbReference type="ARBA" id="ARBA00008874"/>
    </source>
</evidence>
<evidence type="ECO:0000256" key="5">
    <source>
        <dbReference type="ARBA" id="ARBA00048679"/>
    </source>
</evidence>
<comment type="catalytic activity">
    <reaction evidence="5">
        <text>L-seryl-[protein] + ATP = O-phospho-L-seryl-[protein] + ADP + H(+)</text>
        <dbReference type="Rhea" id="RHEA:17989"/>
        <dbReference type="Rhea" id="RHEA-COMP:9863"/>
        <dbReference type="Rhea" id="RHEA-COMP:11604"/>
        <dbReference type="ChEBI" id="CHEBI:15378"/>
        <dbReference type="ChEBI" id="CHEBI:29999"/>
        <dbReference type="ChEBI" id="CHEBI:30616"/>
        <dbReference type="ChEBI" id="CHEBI:83421"/>
        <dbReference type="ChEBI" id="CHEBI:456216"/>
        <dbReference type="EC" id="2.7.11.1"/>
    </reaction>
</comment>
<dbReference type="InterPro" id="IPR000719">
    <property type="entry name" value="Prot_kinase_dom"/>
</dbReference>
<comment type="caution">
    <text evidence="9">The sequence shown here is derived from an EMBL/GenBank/DDBJ whole genome shotgun (WGS) entry which is preliminary data.</text>
</comment>
<protein>
    <recommendedName>
        <fullName evidence="11">STE/STE20/PAKA protein kinase</fullName>
    </recommendedName>
</protein>
<sequence>MKSIPRLTLKTPGLPSFGRQSEHGSSDTRSSPSEQSPSRSKSDMRSKFWSKDPRPPTRPGNPEFANGISEIGRPTQVHHGLHIEIDMDTGKYRGVPDVWEENFPMGEVDQTTDTTGLNPVLLPASAASSDRYVQVWEAKAIGLPYNFKHNIHVDIANVGFIYDRLPSEWKDLLDRFRARKTSSSLTSLHEPSGSQAGDRRSTDRSLGSNHHDASRPSSQAPSTVSAAQVDAPAERGLASDHILPLTLTTDHQLSTLSSPVVTSPTLGFSFNSETLPHLPAPNLTVSPLIQPFGTPTSKSTTPAATVGDSPAGNSFFNLDFDTSRIDPASESLIPQLVATAVEPVHQRQSILKDKRRRSRPQSISTRAALSPAMPTANLVSTATITPAAPGRSAKVQSKRPTSISDLVDSNDPDSLYEPYELFAEGESGEMFRSKEIATGVEVAIKVIPRTSDRMAIINNEIMILKSNHCPNLVDYRSCHLFDDSLYIVYEYMGVGSLTDLLEGYPESCMSEPLMARVCVDVLNGLDYLHSNLRVHRDIRSDNLLINDRGHIKITDFGMAVQLTPEAPTQVAVIGTPYWMSPEIAKGRPHDTKCDIWSFGIVAVEMAQGQPPYMEYPPLKALYLIASNGRPEWDEPDRWSGSFKDFVSQCTTQDSVTRPSATQLRSHPFLELAASHQAILDFARVVIN</sequence>
<gene>
    <name evidence="9" type="ORF">IWQ60_007076</name>
</gene>
<dbReference type="InterPro" id="IPR036936">
    <property type="entry name" value="CRIB_dom_sf"/>
</dbReference>
<evidence type="ECO:0000256" key="4">
    <source>
        <dbReference type="ARBA" id="ARBA00047899"/>
    </source>
</evidence>
<dbReference type="Gene3D" id="1.10.510.10">
    <property type="entry name" value="Transferase(Phosphotransferase) domain 1"/>
    <property type="match status" value="1"/>
</dbReference>
<accession>A0A9W8A381</accession>
<dbReference type="SMART" id="SM00219">
    <property type="entry name" value="TyrKc"/>
    <property type="match status" value="1"/>
</dbReference>
<keyword evidence="10" id="KW-1185">Reference proteome</keyword>
<feature type="compositionally biased region" description="Polar residues" evidence="6">
    <location>
        <begin position="215"/>
        <end position="226"/>
    </location>
</feature>
<evidence type="ECO:0008006" key="11">
    <source>
        <dbReference type="Google" id="ProtNLM"/>
    </source>
</evidence>
<dbReference type="OrthoDB" id="248923at2759"/>
<evidence type="ECO:0000313" key="9">
    <source>
        <dbReference type="EMBL" id="KAJ1920087.1"/>
    </source>
</evidence>
<feature type="region of interest" description="Disordered" evidence="6">
    <location>
        <begin position="344"/>
        <end position="371"/>
    </location>
</feature>
<evidence type="ECO:0000256" key="6">
    <source>
        <dbReference type="SAM" id="MobiDB-lite"/>
    </source>
</evidence>
<proteinExistence type="inferred from homology"/>
<dbReference type="GO" id="GO:0004713">
    <property type="term" value="F:protein tyrosine kinase activity"/>
    <property type="evidence" value="ECO:0007669"/>
    <property type="project" value="InterPro"/>
</dbReference>
<dbReference type="InterPro" id="IPR011009">
    <property type="entry name" value="Kinase-like_dom_sf"/>
</dbReference>
<feature type="compositionally biased region" description="Low complexity" evidence="6">
    <location>
        <begin position="27"/>
        <end position="39"/>
    </location>
</feature>
<feature type="region of interest" description="Disordered" evidence="6">
    <location>
        <begin position="387"/>
        <end position="411"/>
    </location>
</feature>
<dbReference type="GO" id="GO:0004674">
    <property type="term" value="F:protein serine/threonine kinase activity"/>
    <property type="evidence" value="ECO:0007669"/>
    <property type="project" value="UniProtKB-EC"/>
</dbReference>
<feature type="compositionally biased region" description="Polar residues" evidence="6">
    <location>
        <begin position="183"/>
        <end position="195"/>
    </location>
</feature>
<evidence type="ECO:0000256" key="3">
    <source>
        <dbReference type="ARBA" id="ARBA00022840"/>
    </source>
</evidence>
<keyword evidence="2" id="KW-0547">Nucleotide-binding</keyword>
<evidence type="ECO:0000259" key="8">
    <source>
        <dbReference type="PROSITE" id="PS50108"/>
    </source>
</evidence>
<dbReference type="InterPro" id="IPR000095">
    <property type="entry name" value="CRIB_dom"/>
</dbReference>
<dbReference type="SUPFAM" id="SSF56112">
    <property type="entry name" value="Protein kinase-like (PK-like)"/>
    <property type="match status" value="1"/>
</dbReference>
<feature type="compositionally biased region" description="Polar residues" evidence="6">
    <location>
        <begin position="394"/>
        <end position="404"/>
    </location>
</feature>
<dbReference type="PANTHER" id="PTHR45832:SF22">
    <property type="entry name" value="SERINE_THREONINE-PROTEIN KINASE SAMKA-RELATED"/>
    <property type="match status" value="1"/>
</dbReference>
<dbReference type="InterPro" id="IPR020635">
    <property type="entry name" value="Tyr_kinase_cat_dom"/>
</dbReference>
<evidence type="ECO:0000256" key="2">
    <source>
        <dbReference type="ARBA" id="ARBA00022741"/>
    </source>
</evidence>
<dbReference type="PANTHER" id="PTHR45832">
    <property type="entry name" value="SERINE/THREONINE-PROTEIN KINASE SAMKA-RELATED-RELATED"/>
    <property type="match status" value="1"/>
</dbReference>
<dbReference type="PROSITE" id="PS50108">
    <property type="entry name" value="CRIB"/>
    <property type="match status" value="1"/>
</dbReference>
<dbReference type="AlphaFoldDB" id="A0A9W8A381"/>